<reference evidence="3" key="1">
    <citation type="submission" date="2021-04" db="EMBL/GenBank/DDBJ databases">
        <authorList>
            <person name="Tunstrom K."/>
        </authorList>
    </citation>
    <scope>NUCLEOTIDE SEQUENCE</scope>
</reference>
<protein>
    <submittedName>
        <fullName evidence="3">(apollo) hypothetical protein</fullName>
    </submittedName>
</protein>
<keyword evidence="2" id="KW-0732">Signal</keyword>
<feature type="region of interest" description="Disordered" evidence="1">
    <location>
        <begin position="149"/>
        <end position="184"/>
    </location>
</feature>
<organism evidence="3 4">
    <name type="scientific">Parnassius apollo</name>
    <name type="common">Apollo butterfly</name>
    <name type="synonym">Papilio apollo</name>
    <dbReference type="NCBI Taxonomy" id="110799"/>
    <lineage>
        <taxon>Eukaryota</taxon>
        <taxon>Metazoa</taxon>
        <taxon>Ecdysozoa</taxon>
        <taxon>Arthropoda</taxon>
        <taxon>Hexapoda</taxon>
        <taxon>Insecta</taxon>
        <taxon>Pterygota</taxon>
        <taxon>Neoptera</taxon>
        <taxon>Endopterygota</taxon>
        <taxon>Lepidoptera</taxon>
        <taxon>Glossata</taxon>
        <taxon>Ditrysia</taxon>
        <taxon>Papilionoidea</taxon>
        <taxon>Papilionidae</taxon>
        <taxon>Parnassiinae</taxon>
        <taxon>Parnassini</taxon>
        <taxon>Parnassius</taxon>
        <taxon>Parnassius</taxon>
    </lineage>
</organism>
<evidence type="ECO:0000313" key="4">
    <source>
        <dbReference type="Proteomes" id="UP000691718"/>
    </source>
</evidence>
<proteinExistence type="predicted"/>
<keyword evidence="4" id="KW-1185">Reference proteome</keyword>
<dbReference type="EMBL" id="CAJQZP010001045">
    <property type="protein sequence ID" value="CAG5013366.1"/>
    <property type="molecule type" value="Genomic_DNA"/>
</dbReference>
<sequence>MFSKLLIFICVTIVSARNVYYEQLNPISSQIRRVPSYNNERIENLNEPETARNIQLRPINYDPKTVVDTAPVYDNRRENEFPERLFTNVRNDQQNKNIKCIERLNHEEKPELIIIHEKVNYEKTPPFTNKRRPEMDDTINSTAMQTRKNMRPTTYPTVTHGSKELPHTLDGRPRARTKDNQSNLYENSSLDINTLETTTLGIELEDRVAFEGDKCATGFVKVYGKCVKEQ</sequence>
<feature type="signal peptide" evidence="2">
    <location>
        <begin position="1"/>
        <end position="16"/>
    </location>
</feature>
<dbReference type="OrthoDB" id="6919492at2759"/>
<evidence type="ECO:0000313" key="3">
    <source>
        <dbReference type="EMBL" id="CAG5013366.1"/>
    </source>
</evidence>
<accession>A0A8S3XAD7</accession>
<gene>
    <name evidence="3" type="ORF">PAPOLLO_LOCUS15925</name>
</gene>
<feature type="compositionally biased region" description="Polar residues" evidence="1">
    <location>
        <begin position="149"/>
        <end position="160"/>
    </location>
</feature>
<name>A0A8S3XAD7_PARAO</name>
<feature type="compositionally biased region" description="Basic and acidic residues" evidence="1">
    <location>
        <begin position="161"/>
        <end position="179"/>
    </location>
</feature>
<evidence type="ECO:0000256" key="1">
    <source>
        <dbReference type="SAM" id="MobiDB-lite"/>
    </source>
</evidence>
<comment type="caution">
    <text evidence="3">The sequence shown here is derived from an EMBL/GenBank/DDBJ whole genome shotgun (WGS) entry which is preliminary data.</text>
</comment>
<evidence type="ECO:0000256" key="2">
    <source>
        <dbReference type="SAM" id="SignalP"/>
    </source>
</evidence>
<dbReference type="Proteomes" id="UP000691718">
    <property type="component" value="Unassembled WGS sequence"/>
</dbReference>
<feature type="chain" id="PRO_5035887804" evidence="2">
    <location>
        <begin position="17"/>
        <end position="230"/>
    </location>
</feature>
<dbReference type="AlphaFoldDB" id="A0A8S3XAD7"/>